<dbReference type="PANTHER" id="PTHR46159">
    <property type="entry name" value="PROTEIN TESMIN/TSO1-LIKE CXC 2"/>
    <property type="match status" value="1"/>
</dbReference>
<dbReference type="PANTHER" id="PTHR46159:SF6">
    <property type="entry name" value="OS12G0605300 PROTEIN"/>
    <property type="match status" value="1"/>
</dbReference>
<evidence type="ECO:0000256" key="1">
    <source>
        <dbReference type="ARBA" id="ARBA00004123"/>
    </source>
</evidence>
<dbReference type="EMBL" id="BKCJ010310951">
    <property type="protein sequence ID" value="GEZ69343.1"/>
    <property type="molecule type" value="Genomic_DNA"/>
</dbReference>
<dbReference type="InterPro" id="IPR033467">
    <property type="entry name" value="Tesmin/TSO1-like_CXC"/>
</dbReference>
<evidence type="ECO:0000256" key="3">
    <source>
        <dbReference type="ARBA" id="ARBA00023242"/>
    </source>
</evidence>
<keyword evidence="3" id="KW-0539">Nucleus</keyword>
<name>A0A699IQ95_TANCI</name>
<dbReference type="Pfam" id="PF03638">
    <property type="entry name" value="TCR"/>
    <property type="match status" value="1"/>
</dbReference>
<feature type="domain" description="CRC" evidence="4">
    <location>
        <begin position="1"/>
        <end position="96"/>
    </location>
</feature>
<dbReference type="GO" id="GO:0005634">
    <property type="term" value="C:nucleus"/>
    <property type="evidence" value="ECO:0007669"/>
    <property type="project" value="UniProtKB-SubCell"/>
</dbReference>
<comment type="caution">
    <text evidence="5">The sequence shown here is derived from an EMBL/GenBank/DDBJ whole genome shotgun (WGS) entry which is preliminary data.</text>
</comment>
<comment type="similarity">
    <text evidence="2">Belongs to the lin-54 family.</text>
</comment>
<evidence type="ECO:0000313" key="5">
    <source>
        <dbReference type="EMBL" id="GEZ69343.1"/>
    </source>
</evidence>
<reference evidence="5" key="1">
    <citation type="journal article" date="2019" name="Sci. Rep.">
        <title>Draft genome of Tanacetum cinerariifolium, the natural source of mosquito coil.</title>
        <authorList>
            <person name="Yamashiro T."/>
            <person name="Shiraishi A."/>
            <person name="Satake H."/>
            <person name="Nakayama K."/>
        </authorList>
    </citation>
    <scope>NUCLEOTIDE SEQUENCE</scope>
</reference>
<dbReference type="InterPro" id="IPR044522">
    <property type="entry name" value="TSO1-like"/>
</dbReference>
<dbReference type="PROSITE" id="PS51634">
    <property type="entry name" value="CRC"/>
    <property type="match status" value="1"/>
</dbReference>
<dbReference type="InterPro" id="IPR005172">
    <property type="entry name" value="CRC"/>
</dbReference>
<organism evidence="5">
    <name type="scientific">Tanacetum cinerariifolium</name>
    <name type="common">Dalmatian daisy</name>
    <name type="synonym">Chrysanthemum cinerariifolium</name>
    <dbReference type="NCBI Taxonomy" id="118510"/>
    <lineage>
        <taxon>Eukaryota</taxon>
        <taxon>Viridiplantae</taxon>
        <taxon>Streptophyta</taxon>
        <taxon>Embryophyta</taxon>
        <taxon>Tracheophyta</taxon>
        <taxon>Spermatophyta</taxon>
        <taxon>Magnoliopsida</taxon>
        <taxon>eudicotyledons</taxon>
        <taxon>Gunneridae</taxon>
        <taxon>Pentapetalae</taxon>
        <taxon>asterids</taxon>
        <taxon>campanulids</taxon>
        <taxon>Asterales</taxon>
        <taxon>Asteraceae</taxon>
        <taxon>Asteroideae</taxon>
        <taxon>Anthemideae</taxon>
        <taxon>Anthemidinae</taxon>
        <taxon>Tanacetum</taxon>
    </lineage>
</organism>
<dbReference type="AlphaFoldDB" id="A0A699IQ95"/>
<accession>A0A699IQ95</accession>
<protein>
    <recommendedName>
        <fullName evidence="4">CRC domain-containing protein</fullName>
    </recommendedName>
</protein>
<sequence length="288" mass="32879">MPENKMLETVAIVIALKLHYIVVNHARVKDASIELIMKIRLIIHEDENQPIVIVGTHRKGCNYRKSMCVKKYCECYQANVGCGTECRCEGCENVFGKKGPYPKPIRLDSYNRLFTREKARPFGIWKRCYVNWKVHSGARVRECRCEGCENVFGKKEYVYNKAHKTVKEGESTESDFCVPEFCTPQNVTLRTPFQHLGYGNDVMSTGRYIPAQGSANRKMMFGTNAENFGMVHLNQRLYPNVEYMNQFTPMMPSLPPLMNWPNSSRASGNYSSVASVYWNGSPVTPVTV</sequence>
<comment type="subcellular location">
    <subcellularLocation>
        <location evidence="1">Nucleus</location>
    </subcellularLocation>
</comment>
<evidence type="ECO:0000256" key="2">
    <source>
        <dbReference type="ARBA" id="ARBA00007267"/>
    </source>
</evidence>
<proteinExistence type="inferred from homology"/>
<gene>
    <name evidence="5" type="ORF">Tci_541316</name>
</gene>
<dbReference type="SMART" id="SM01114">
    <property type="entry name" value="CXC"/>
    <property type="match status" value="1"/>
</dbReference>
<dbReference type="GO" id="GO:0003700">
    <property type="term" value="F:DNA-binding transcription factor activity"/>
    <property type="evidence" value="ECO:0007669"/>
    <property type="project" value="InterPro"/>
</dbReference>
<evidence type="ECO:0000259" key="4">
    <source>
        <dbReference type="PROSITE" id="PS51634"/>
    </source>
</evidence>